<proteinExistence type="predicted"/>
<name>A0A3N4HVG6_ASCIM</name>
<dbReference type="AlphaFoldDB" id="A0A3N4HVG6"/>
<accession>A0A3N4HVG6</accession>
<gene>
    <name evidence="2" type="ORF">BJ508DRAFT_310003</name>
</gene>
<dbReference type="EMBL" id="ML119723">
    <property type="protein sequence ID" value="RPA77649.1"/>
    <property type="molecule type" value="Genomic_DNA"/>
</dbReference>
<feature type="compositionally biased region" description="Acidic residues" evidence="1">
    <location>
        <begin position="167"/>
        <end position="192"/>
    </location>
</feature>
<organism evidence="2 3">
    <name type="scientific">Ascobolus immersus RN42</name>
    <dbReference type="NCBI Taxonomy" id="1160509"/>
    <lineage>
        <taxon>Eukaryota</taxon>
        <taxon>Fungi</taxon>
        <taxon>Dikarya</taxon>
        <taxon>Ascomycota</taxon>
        <taxon>Pezizomycotina</taxon>
        <taxon>Pezizomycetes</taxon>
        <taxon>Pezizales</taxon>
        <taxon>Ascobolaceae</taxon>
        <taxon>Ascobolus</taxon>
    </lineage>
</organism>
<protein>
    <submittedName>
        <fullName evidence="2">Uncharacterized protein</fullName>
    </submittedName>
</protein>
<evidence type="ECO:0000256" key="1">
    <source>
        <dbReference type="SAM" id="MobiDB-lite"/>
    </source>
</evidence>
<evidence type="ECO:0000313" key="2">
    <source>
        <dbReference type="EMBL" id="RPA77649.1"/>
    </source>
</evidence>
<sequence>MAQWAYGYFFMCFCKSPPYEMKLCIENISILDSRELALFIKRYPPPTPEASKKLGYWSSRYSDNKRRHYSACTKCLVVSSMQSFRCPWTKNYALVWGICVSCMKQMPFEDRFQFLLRKGYITKDEYNDLIFRVSLDTFYVRRVPSYYEEQIIVQEKENSTCLKSAQELDEGENENETLETEDVNDDEWMPVA</sequence>
<feature type="region of interest" description="Disordered" evidence="1">
    <location>
        <begin position="164"/>
        <end position="192"/>
    </location>
</feature>
<evidence type="ECO:0000313" key="3">
    <source>
        <dbReference type="Proteomes" id="UP000275078"/>
    </source>
</evidence>
<reference evidence="2 3" key="1">
    <citation type="journal article" date="2018" name="Nat. Ecol. Evol.">
        <title>Pezizomycetes genomes reveal the molecular basis of ectomycorrhizal truffle lifestyle.</title>
        <authorList>
            <person name="Murat C."/>
            <person name="Payen T."/>
            <person name="Noel B."/>
            <person name="Kuo A."/>
            <person name="Morin E."/>
            <person name="Chen J."/>
            <person name="Kohler A."/>
            <person name="Krizsan K."/>
            <person name="Balestrini R."/>
            <person name="Da Silva C."/>
            <person name="Montanini B."/>
            <person name="Hainaut M."/>
            <person name="Levati E."/>
            <person name="Barry K.W."/>
            <person name="Belfiori B."/>
            <person name="Cichocki N."/>
            <person name="Clum A."/>
            <person name="Dockter R.B."/>
            <person name="Fauchery L."/>
            <person name="Guy J."/>
            <person name="Iotti M."/>
            <person name="Le Tacon F."/>
            <person name="Lindquist E.A."/>
            <person name="Lipzen A."/>
            <person name="Malagnac F."/>
            <person name="Mello A."/>
            <person name="Molinier V."/>
            <person name="Miyauchi S."/>
            <person name="Poulain J."/>
            <person name="Riccioni C."/>
            <person name="Rubini A."/>
            <person name="Sitrit Y."/>
            <person name="Splivallo R."/>
            <person name="Traeger S."/>
            <person name="Wang M."/>
            <person name="Zifcakova L."/>
            <person name="Wipf D."/>
            <person name="Zambonelli A."/>
            <person name="Paolocci F."/>
            <person name="Nowrousian M."/>
            <person name="Ottonello S."/>
            <person name="Baldrian P."/>
            <person name="Spatafora J.W."/>
            <person name="Henrissat B."/>
            <person name="Nagy L.G."/>
            <person name="Aury J.M."/>
            <person name="Wincker P."/>
            <person name="Grigoriev I.V."/>
            <person name="Bonfante P."/>
            <person name="Martin F.M."/>
        </authorList>
    </citation>
    <scope>NUCLEOTIDE SEQUENCE [LARGE SCALE GENOMIC DNA]</scope>
    <source>
        <strain evidence="2 3">RN42</strain>
    </source>
</reference>
<keyword evidence="3" id="KW-1185">Reference proteome</keyword>
<dbReference type="Proteomes" id="UP000275078">
    <property type="component" value="Unassembled WGS sequence"/>
</dbReference>